<dbReference type="GO" id="GO:0030694">
    <property type="term" value="C:bacterial-type flagellum basal body, rod"/>
    <property type="evidence" value="ECO:0007669"/>
    <property type="project" value="InterPro"/>
</dbReference>
<dbReference type="InterPro" id="IPR019776">
    <property type="entry name" value="Flagellar_basal_body_rod_CS"/>
</dbReference>
<evidence type="ECO:0000259" key="6">
    <source>
        <dbReference type="Pfam" id="PF00460"/>
    </source>
</evidence>
<dbReference type="NCBIfam" id="TIGR01396">
    <property type="entry name" value="FlgB"/>
    <property type="match status" value="1"/>
</dbReference>
<dbReference type="OrthoDB" id="9788334at2"/>
<keyword evidence="7" id="KW-0969">Cilium</keyword>
<keyword evidence="7" id="KW-0282">Flagellum</keyword>
<evidence type="ECO:0000256" key="5">
    <source>
        <dbReference type="ARBA" id="ARBA00024934"/>
    </source>
</evidence>
<protein>
    <recommendedName>
        <fullName evidence="3">Flagellar basal body rod protein FlgB</fullName>
    </recommendedName>
</protein>
<dbReference type="PROSITE" id="PS00588">
    <property type="entry name" value="FLAGELLA_BB_ROD"/>
    <property type="match status" value="1"/>
</dbReference>
<dbReference type="Proteomes" id="UP000317593">
    <property type="component" value="Unassembled WGS sequence"/>
</dbReference>
<keyword evidence="8" id="KW-1185">Reference proteome</keyword>
<dbReference type="InterPro" id="IPR001444">
    <property type="entry name" value="Flag_bb_rod_N"/>
</dbReference>
<reference evidence="7 8" key="1">
    <citation type="submission" date="2017-05" db="EMBL/GenBank/DDBJ databases">
        <authorList>
            <person name="Varghese N."/>
            <person name="Submissions S."/>
        </authorList>
    </citation>
    <scope>NUCLEOTIDE SEQUENCE [LARGE SCALE GENOMIC DNA]</scope>
    <source>
        <strain evidence="7 8">DSM 21194</strain>
    </source>
</reference>
<evidence type="ECO:0000313" key="8">
    <source>
        <dbReference type="Proteomes" id="UP000317593"/>
    </source>
</evidence>
<evidence type="ECO:0000256" key="2">
    <source>
        <dbReference type="ARBA" id="ARBA00009677"/>
    </source>
</evidence>
<name>A0A521CJ37_9BACT</name>
<dbReference type="Pfam" id="PF00460">
    <property type="entry name" value="Flg_bb_rod"/>
    <property type="match status" value="1"/>
</dbReference>
<keyword evidence="4" id="KW-0975">Bacterial flagellum</keyword>
<keyword evidence="7" id="KW-0966">Cell projection</keyword>
<accession>A0A521CJ37</accession>
<dbReference type="InterPro" id="IPR006300">
    <property type="entry name" value="FlgB"/>
</dbReference>
<dbReference type="EMBL" id="FXTH01000006">
    <property type="protein sequence ID" value="SMO59473.1"/>
    <property type="molecule type" value="Genomic_DNA"/>
</dbReference>
<dbReference type="AlphaFoldDB" id="A0A521CJ37"/>
<evidence type="ECO:0000256" key="3">
    <source>
        <dbReference type="ARBA" id="ARBA00014376"/>
    </source>
</evidence>
<evidence type="ECO:0000313" key="7">
    <source>
        <dbReference type="EMBL" id="SMO59473.1"/>
    </source>
</evidence>
<evidence type="ECO:0000256" key="4">
    <source>
        <dbReference type="ARBA" id="ARBA00023143"/>
    </source>
</evidence>
<comment type="function">
    <text evidence="5">Structural component of flagellum, the bacterial motility apparatus. Part of the rod structure of flagellar basal body.</text>
</comment>
<comment type="subcellular location">
    <subcellularLocation>
        <location evidence="1">Bacterial flagellum basal body</location>
    </subcellularLocation>
</comment>
<proteinExistence type="inferred from homology"/>
<organism evidence="7 8">
    <name type="scientific">Fodinibius sediminis</name>
    <dbReference type="NCBI Taxonomy" id="1214077"/>
    <lineage>
        <taxon>Bacteria</taxon>
        <taxon>Pseudomonadati</taxon>
        <taxon>Balneolota</taxon>
        <taxon>Balneolia</taxon>
        <taxon>Balneolales</taxon>
        <taxon>Balneolaceae</taxon>
        <taxon>Fodinibius</taxon>
    </lineage>
</organism>
<dbReference type="GO" id="GO:0071973">
    <property type="term" value="P:bacterial-type flagellum-dependent cell motility"/>
    <property type="evidence" value="ECO:0007669"/>
    <property type="project" value="InterPro"/>
</dbReference>
<evidence type="ECO:0000256" key="1">
    <source>
        <dbReference type="ARBA" id="ARBA00004117"/>
    </source>
</evidence>
<comment type="similarity">
    <text evidence="2">Belongs to the flagella basal body rod proteins family.</text>
</comment>
<sequence length="115" mass="13305">MKLIDNQHTRLLAKAMDVYSLRQKMTASNIANIDTPGYNRASVSFEEELQRVEELSIDSRELSSVNPTVTEHDEKPILEDELLEMSDTQMRVQLVTRALRHNYEIMRTGITGRNR</sequence>
<gene>
    <name evidence="7" type="ORF">SAMN06265218_106119</name>
</gene>
<dbReference type="RefSeq" id="WP_142714111.1">
    <property type="nucleotide sequence ID" value="NZ_FXTH01000006.1"/>
</dbReference>
<feature type="domain" description="Flagellar basal body rod protein N-terminal" evidence="6">
    <location>
        <begin position="20"/>
        <end position="38"/>
    </location>
</feature>